<dbReference type="Gene3D" id="1.10.10.10">
    <property type="entry name" value="Winged helix-like DNA-binding domain superfamily/Winged helix DNA-binding domain"/>
    <property type="match status" value="1"/>
</dbReference>
<dbReference type="SMART" id="SM00347">
    <property type="entry name" value="HTH_MARR"/>
    <property type="match status" value="1"/>
</dbReference>
<evidence type="ECO:0000313" key="6">
    <source>
        <dbReference type="Proteomes" id="UP000548326"/>
    </source>
</evidence>
<dbReference type="InterPro" id="IPR036388">
    <property type="entry name" value="WH-like_DNA-bd_sf"/>
</dbReference>
<dbReference type="Proteomes" id="UP000548326">
    <property type="component" value="Unassembled WGS sequence"/>
</dbReference>
<dbReference type="AlphaFoldDB" id="A0A841JCX7"/>
<protein>
    <submittedName>
        <fullName evidence="5">DNA-binding MarR family transcriptional regulator</fullName>
    </submittedName>
</protein>
<dbReference type="InterPro" id="IPR039422">
    <property type="entry name" value="MarR/SlyA-like"/>
</dbReference>
<keyword evidence="3" id="KW-0804">Transcription</keyword>
<dbReference type="SUPFAM" id="SSF46785">
    <property type="entry name" value="Winged helix' DNA-binding domain"/>
    <property type="match status" value="1"/>
</dbReference>
<evidence type="ECO:0000259" key="4">
    <source>
        <dbReference type="PROSITE" id="PS50995"/>
    </source>
</evidence>
<dbReference type="InterPro" id="IPR036390">
    <property type="entry name" value="WH_DNA-bd_sf"/>
</dbReference>
<dbReference type="InterPro" id="IPR000835">
    <property type="entry name" value="HTH_MarR-typ"/>
</dbReference>
<dbReference type="GO" id="GO:0003677">
    <property type="term" value="F:DNA binding"/>
    <property type="evidence" value="ECO:0007669"/>
    <property type="project" value="UniProtKB-KW"/>
</dbReference>
<evidence type="ECO:0000256" key="3">
    <source>
        <dbReference type="ARBA" id="ARBA00023163"/>
    </source>
</evidence>
<feature type="domain" description="HTH marR-type" evidence="4">
    <location>
        <begin position="5"/>
        <end position="139"/>
    </location>
</feature>
<dbReference type="GO" id="GO:0003700">
    <property type="term" value="F:DNA-binding transcription factor activity"/>
    <property type="evidence" value="ECO:0007669"/>
    <property type="project" value="InterPro"/>
</dbReference>
<evidence type="ECO:0000256" key="1">
    <source>
        <dbReference type="ARBA" id="ARBA00023015"/>
    </source>
</evidence>
<sequence length="143" mass="16753">MENLKDILFYSLEKSIKAYRQFAQQELVKHDFNITIDQWLVLKTLHDNPQQTQQQVAIAVFKDYASVTRIIDLLVKKKYLIRTIHADDRRRFNLALTEDAVKLLAKMQPVINKNRTTALRDISEQQATELKQLLNTIIKNCQA</sequence>
<dbReference type="GO" id="GO:0006950">
    <property type="term" value="P:response to stress"/>
    <property type="evidence" value="ECO:0007669"/>
    <property type="project" value="TreeGrafter"/>
</dbReference>
<dbReference type="EMBL" id="JACHCA010000007">
    <property type="protein sequence ID" value="MBB6128983.1"/>
    <property type="molecule type" value="Genomic_DNA"/>
</dbReference>
<reference evidence="5 6" key="1">
    <citation type="submission" date="2020-08" db="EMBL/GenBank/DDBJ databases">
        <title>Genomic Encyclopedia of Type Strains, Phase IV (KMG-V): Genome sequencing to study the core and pangenomes of soil and plant-associated prokaryotes.</title>
        <authorList>
            <person name="Whitman W."/>
        </authorList>
    </citation>
    <scope>NUCLEOTIDE SEQUENCE [LARGE SCALE GENOMIC DNA]</scope>
    <source>
        <strain evidence="5 6">MP601</strain>
    </source>
</reference>
<evidence type="ECO:0000256" key="2">
    <source>
        <dbReference type="ARBA" id="ARBA00023125"/>
    </source>
</evidence>
<name>A0A841JCX7_9SPHI</name>
<dbReference type="PANTHER" id="PTHR33164:SF64">
    <property type="entry name" value="TRANSCRIPTIONAL REGULATOR SLYA"/>
    <property type="match status" value="1"/>
</dbReference>
<organism evidence="5 6">
    <name type="scientific">Mucilaginibacter lappiensis</name>
    <dbReference type="NCBI Taxonomy" id="354630"/>
    <lineage>
        <taxon>Bacteria</taxon>
        <taxon>Pseudomonadati</taxon>
        <taxon>Bacteroidota</taxon>
        <taxon>Sphingobacteriia</taxon>
        <taxon>Sphingobacteriales</taxon>
        <taxon>Sphingobacteriaceae</taxon>
        <taxon>Mucilaginibacter</taxon>
    </lineage>
</organism>
<keyword evidence="1" id="KW-0805">Transcription regulation</keyword>
<accession>A0A841JCX7</accession>
<gene>
    <name evidence="5" type="ORF">HDF22_003106</name>
</gene>
<keyword evidence="2 5" id="KW-0238">DNA-binding</keyword>
<dbReference type="PANTHER" id="PTHR33164">
    <property type="entry name" value="TRANSCRIPTIONAL REGULATOR, MARR FAMILY"/>
    <property type="match status" value="1"/>
</dbReference>
<dbReference type="PRINTS" id="PR00598">
    <property type="entry name" value="HTHMARR"/>
</dbReference>
<dbReference type="RefSeq" id="WP_183588253.1">
    <property type="nucleotide sequence ID" value="NZ_JACHCA010000007.1"/>
</dbReference>
<dbReference type="PROSITE" id="PS50995">
    <property type="entry name" value="HTH_MARR_2"/>
    <property type="match status" value="1"/>
</dbReference>
<comment type="caution">
    <text evidence="5">The sequence shown here is derived from an EMBL/GenBank/DDBJ whole genome shotgun (WGS) entry which is preliminary data.</text>
</comment>
<dbReference type="Pfam" id="PF01047">
    <property type="entry name" value="MarR"/>
    <property type="match status" value="1"/>
</dbReference>
<evidence type="ECO:0000313" key="5">
    <source>
        <dbReference type="EMBL" id="MBB6128983.1"/>
    </source>
</evidence>
<proteinExistence type="predicted"/>